<evidence type="ECO:0000259" key="7">
    <source>
        <dbReference type="PROSITE" id="PS50043"/>
    </source>
</evidence>
<feature type="region of interest" description="Disordered" evidence="6">
    <location>
        <begin position="134"/>
        <end position="153"/>
    </location>
</feature>
<dbReference type="SUPFAM" id="SSF52172">
    <property type="entry name" value="CheY-like"/>
    <property type="match status" value="1"/>
</dbReference>
<evidence type="ECO:0000313" key="9">
    <source>
        <dbReference type="EMBL" id="TQL76758.1"/>
    </source>
</evidence>
<dbReference type="PRINTS" id="PR00038">
    <property type="entry name" value="HTHLUXR"/>
</dbReference>
<evidence type="ECO:0000256" key="4">
    <source>
        <dbReference type="ARBA" id="ARBA00023163"/>
    </source>
</evidence>
<evidence type="ECO:0000256" key="2">
    <source>
        <dbReference type="ARBA" id="ARBA00023015"/>
    </source>
</evidence>
<keyword evidence="2" id="KW-0805">Transcription regulation</keyword>
<evidence type="ECO:0000259" key="8">
    <source>
        <dbReference type="PROSITE" id="PS50110"/>
    </source>
</evidence>
<evidence type="ECO:0000256" key="6">
    <source>
        <dbReference type="SAM" id="MobiDB-lite"/>
    </source>
</evidence>
<feature type="domain" description="Response regulatory" evidence="8">
    <location>
        <begin position="4"/>
        <end position="117"/>
    </location>
</feature>
<dbReference type="OrthoDB" id="9808843at2"/>
<dbReference type="SMART" id="SM00448">
    <property type="entry name" value="REC"/>
    <property type="match status" value="1"/>
</dbReference>
<dbReference type="PROSITE" id="PS50043">
    <property type="entry name" value="HTH_LUXR_2"/>
    <property type="match status" value="1"/>
</dbReference>
<keyword evidence="4" id="KW-0804">Transcription</keyword>
<dbReference type="GO" id="GO:0006355">
    <property type="term" value="P:regulation of DNA-templated transcription"/>
    <property type="evidence" value="ECO:0007669"/>
    <property type="project" value="InterPro"/>
</dbReference>
<keyword evidence="1 5" id="KW-0597">Phosphoprotein</keyword>
<dbReference type="EMBL" id="VFOW01000001">
    <property type="protein sequence ID" value="TQL76758.1"/>
    <property type="molecule type" value="Genomic_DNA"/>
</dbReference>
<gene>
    <name evidence="9" type="ORF">FB566_2295</name>
</gene>
<dbReference type="InterPro" id="IPR000792">
    <property type="entry name" value="Tscrpt_reg_LuxR_C"/>
</dbReference>
<dbReference type="PROSITE" id="PS00622">
    <property type="entry name" value="HTH_LUXR_1"/>
    <property type="match status" value="1"/>
</dbReference>
<dbReference type="PANTHER" id="PTHR43214:SF24">
    <property type="entry name" value="TRANSCRIPTIONAL REGULATORY PROTEIN NARL-RELATED"/>
    <property type="match status" value="1"/>
</dbReference>
<dbReference type="SMART" id="SM00421">
    <property type="entry name" value="HTH_LUXR"/>
    <property type="match status" value="1"/>
</dbReference>
<dbReference type="CDD" id="cd17535">
    <property type="entry name" value="REC_NarL-like"/>
    <property type="match status" value="1"/>
</dbReference>
<comment type="caution">
    <text evidence="9">The sequence shown here is derived from an EMBL/GenBank/DDBJ whole genome shotgun (WGS) entry which is preliminary data.</text>
</comment>
<dbReference type="PROSITE" id="PS50110">
    <property type="entry name" value="RESPONSE_REGULATORY"/>
    <property type="match status" value="1"/>
</dbReference>
<feature type="domain" description="HTH luxR-type" evidence="7">
    <location>
        <begin position="145"/>
        <end position="210"/>
    </location>
</feature>
<dbReference type="InterPro" id="IPR016032">
    <property type="entry name" value="Sig_transdc_resp-reg_C-effctor"/>
</dbReference>
<protein>
    <submittedName>
        <fullName evidence="9">LuxR family two component transcriptional regulator</fullName>
    </submittedName>
</protein>
<dbReference type="InParanoid" id="A0A543AVZ6"/>
<dbReference type="InterPro" id="IPR039420">
    <property type="entry name" value="WalR-like"/>
</dbReference>
<evidence type="ECO:0000256" key="3">
    <source>
        <dbReference type="ARBA" id="ARBA00023125"/>
    </source>
</evidence>
<evidence type="ECO:0000313" key="10">
    <source>
        <dbReference type="Proteomes" id="UP000317043"/>
    </source>
</evidence>
<evidence type="ECO:0000256" key="1">
    <source>
        <dbReference type="ARBA" id="ARBA00022553"/>
    </source>
</evidence>
<dbReference type="Proteomes" id="UP000317043">
    <property type="component" value="Unassembled WGS sequence"/>
</dbReference>
<feature type="modified residue" description="4-aspartylphosphate" evidence="5">
    <location>
        <position position="55"/>
    </location>
</feature>
<dbReference type="SUPFAM" id="SSF46894">
    <property type="entry name" value="C-terminal effector domain of the bipartite response regulators"/>
    <property type="match status" value="1"/>
</dbReference>
<dbReference type="Gene3D" id="3.40.50.2300">
    <property type="match status" value="1"/>
</dbReference>
<dbReference type="RefSeq" id="WP_142038641.1">
    <property type="nucleotide sequence ID" value="NZ_JBHTGS010000001.1"/>
</dbReference>
<dbReference type="InterPro" id="IPR001789">
    <property type="entry name" value="Sig_transdc_resp-reg_receiver"/>
</dbReference>
<name>A0A543AVZ6_9ACTN</name>
<keyword evidence="3" id="KW-0238">DNA-binding</keyword>
<dbReference type="GO" id="GO:0003677">
    <property type="term" value="F:DNA binding"/>
    <property type="evidence" value="ECO:0007669"/>
    <property type="project" value="UniProtKB-KW"/>
</dbReference>
<dbReference type="GO" id="GO:0000160">
    <property type="term" value="P:phosphorelay signal transduction system"/>
    <property type="evidence" value="ECO:0007669"/>
    <property type="project" value="InterPro"/>
</dbReference>
<dbReference type="Pfam" id="PF00072">
    <property type="entry name" value="Response_reg"/>
    <property type="match status" value="1"/>
</dbReference>
<organism evidence="9 10">
    <name type="scientific">Stackebrandtia endophytica</name>
    <dbReference type="NCBI Taxonomy" id="1496996"/>
    <lineage>
        <taxon>Bacteria</taxon>
        <taxon>Bacillati</taxon>
        <taxon>Actinomycetota</taxon>
        <taxon>Actinomycetes</taxon>
        <taxon>Glycomycetales</taxon>
        <taxon>Glycomycetaceae</taxon>
        <taxon>Stackebrandtia</taxon>
    </lineage>
</organism>
<dbReference type="Pfam" id="PF00196">
    <property type="entry name" value="GerE"/>
    <property type="match status" value="1"/>
</dbReference>
<reference evidence="9 10" key="1">
    <citation type="submission" date="2019-06" db="EMBL/GenBank/DDBJ databases">
        <title>Sequencing the genomes of 1000 actinobacteria strains.</title>
        <authorList>
            <person name="Klenk H.-P."/>
        </authorList>
    </citation>
    <scope>NUCLEOTIDE SEQUENCE [LARGE SCALE GENOMIC DNA]</scope>
    <source>
        <strain evidence="9 10">DSM 45928</strain>
    </source>
</reference>
<sequence length="214" mass="22625">MTTRVLIADDDDLVRHGFRMVVDSQPDMTVVADVPDGAAALAAVRRLKPDVVLADIRMPKVTGIEVVRRVDTPTSVIVVTTFDDDEYVRAALDAGAAGFVLKRSGPALLVEAIRAACAGDALISPSLTVRLLRGSGAPRSMPSRPRGDGAGLSEREEQVVVLLADGRTNAEIGAELFITAGTVKTHIANAQRKVGARNRVGLAAWAWRTGLVVP</sequence>
<dbReference type="AlphaFoldDB" id="A0A543AVZ6"/>
<proteinExistence type="predicted"/>
<dbReference type="CDD" id="cd06170">
    <property type="entry name" value="LuxR_C_like"/>
    <property type="match status" value="1"/>
</dbReference>
<accession>A0A543AVZ6</accession>
<dbReference type="InterPro" id="IPR058245">
    <property type="entry name" value="NreC/VraR/RcsB-like_REC"/>
</dbReference>
<dbReference type="PANTHER" id="PTHR43214">
    <property type="entry name" value="TWO-COMPONENT RESPONSE REGULATOR"/>
    <property type="match status" value="1"/>
</dbReference>
<evidence type="ECO:0000256" key="5">
    <source>
        <dbReference type="PROSITE-ProRule" id="PRU00169"/>
    </source>
</evidence>
<dbReference type="InterPro" id="IPR011006">
    <property type="entry name" value="CheY-like_superfamily"/>
</dbReference>
<keyword evidence="10" id="KW-1185">Reference proteome</keyword>